<feature type="compositionally biased region" description="Low complexity" evidence="1">
    <location>
        <begin position="187"/>
        <end position="204"/>
    </location>
</feature>
<feature type="chain" id="PRO_5045536513" evidence="2">
    <location>
        <begin position="25"/>
        <end position="356"/>
    </location>
</feature>
<evidence type="ECO:0000313" key="4">
    <source>
        <dbReference type="EMBL" id="MFD1219997.1"/>
    </source>
</evidence>
<dbReference type="Proteomes" id="UP001597180">
    <property type="component" value="Unassembled WGS sequence"/>
</dbReference>
<organism evidence="4 5">
    <name type="scientific">Paenibacillus vulneris</name>
    <dbReference type="NCBI Taxonomy" id="1133364"/>
    <lineage>
        <taxon>Bacteria</taxon>
        <taxon>Bacillati</taxon>
        <taxon>Bacillota</taxon>
        <taxon>Bacilli</taxon>
        <taxon>Bacillales</taxon>
        <taxon>Paenibacillaceae</taxon>
        <taxon>Paenibacillus</taxon>
    </lineage>
</organism>
<evidence type="ECO:0000256" key="1">
    <source>
        <dbReference type="SAM" id="MobiDB-lite"/>
    </source>
</evidence>
<name>A0ABW3UHS8_9BACL</name>
<gene>
    <name evidence="4" type="ORF">ACFQ4B_07695</name>
</gene>
<proteinExistence type="predicted"/>
<dbReference type="InterPro" id="IPR012854">
    <property type="entry name" value="Cu_amine_oxidase-like_N"/>
</dbReference>
<dbReference type="EMBL" id="JBHTLU010000012">
    <property type="protein sequence ID" value="MFD1219997.1"/>
    <property type="molecule type" value="Genomic_DNA"/>
</dbReference>
<feature type="signal peptide" evidence="2">
    <location>
        <begin position="1"/>
        <end position="24"/>
    </location>
</feature>
<accession>A0ABW3UHS8</accession>
<sequence length="356" mass="39279">MKNRLKVLAFGAILLISSQSAVYAQQSQQIDVGFNQITVKVNGETVNSNNILYQGTTYIPIRDVAAMLGIAANYYDKTKTAYIGQIGAGEFSPGNSDIASWDVVKPATPSHDPIMPKKNDKIAVDLNTVKVKVHGKEIAQNNILYNGTTYVAMRAVAESLDMPVAFDEVTSTAYIGQRKERDSSELPAETNVTEPEPPAETNAPEPQPVDTATGSGLYAVPAEGDMAGWEILKGHEYEDIARIYFKNNSRGTIISIQVQIEDARDFDPDQIIQWTDSNGKKLQGKLSNVHKLFAEFNNSLTSDYFEKTFGDVYISWMEVRGVPADMLVEKYLKESGKIEKPKSNITLTPDLKVQTK</sequence>
<evidence type="ECO:0000313" key="5">
    <source>
        <dbReference type="Proteomes" id="UP001597180"/>
    </source>
</evidence>
<keyword evidence="2" id="KW-0732">Signal</keyword>
<feature type="domain" description="Copper amine oxidase-like N-terminal" evidence="3">
    <location>
        <begin position="117"/>
        <end position="175"/>
    </location>
</feature>
<comment type="caution">
    <text evidence="4">The sequence shown here is derived from an EMBL/GenBank/DDBJ whole genome shotgun (WGS) entry which is preliminary data.</text>
</comment>
<evidence type="ECO:0000256" key="2">
    <source>
        <dbReference type="SAM" id="SignalP"/>
    </source>
</evidence>
<evidence type="ECO:0000259" key="3">
    <source>
        <dbReference type="Pfam" id="PF07833"/>
    </source>
</evidence>
<keyword evidence="5" id="KW-1185">Reference proteome</keyword>
<feature type="region of interest" description="Disordered" evidence="1">
    <location>
        <begin position="176"/>
        <end position="217"/>
    </location>
</feature>
<dbReference type="RefSeq" id="WP_345594267.1">
    <property type="nucleotide sequence ID" value="NZ_BAABJG010000055.1"/>
</dbReference>
<protein>
    <submittedName>
        <fullName evidence="4">Stalk domain-containing protein</fullName>
    </submittedName>
</protein>
<reference evidence="5" key="1">
    <citation type="journal article" date="2019" name="Int. J. Syst. Evol. Microbiol.">
        <title>The Global Catalogue of Microorganisms (GCM) 10K type strain sequencing project: providing services to taxonomists for standard genome sequencing and annotation.</title>
        <authorList>
            <consortium name="The Broad Institute Genomics Platform"/>
            <consortium name="The Broad Institute Genome Sequencing Center for Infectious Disease"/>
            <person name="Wu L."/>
            <person name="Ma J."/>
        </authorList>
    </citation>
    <scope>NUCLEOTIDE SEQUENCE [LARGE SCALE GENOMIC DNA]</scope>
    <source>
        <strain evidence="5">CCUG 53270</strain>
    </source>
</reference>
<dbReference type="Pfam" id="PF07833">
    <property type="entry name" value="Cu_amine_oxidN1"/>
    <property type="match status" value="1"/>
</dbReference>